<dbReference type="PANTHER" id="PTHR45586">
    <property type="entry name" value="TPR REPEAT-CONTAINING PROTEIN PA4667"/>
    <property type="match status" value="1"/>
</dbReference>
<name>A0ABY2KU89_9RHOB</name>
<evidence type="ECO:0000313" key="5">
    <source>
        <dbReference type="EMBL" id="TGD44692.1"/>
    </source>
</evidence>
<evidence type="ECO:0000256" key="3">
    <source>
        <dbReference type="PROSITE-ProRule" id="PRU00339"/>
    </source>
</evidence>
<accession>A0ABY2KU89</accession>
<keyword evidence="6" id="KW-1185">Reference proteome</keyword>
<keyword evidence="4" id="KW-0732">Signal</keyword>
<dbReference type="PANTHER" id="PTHR45586:SF1">
    <property type="entry name" value="LIPOPOLYSACCHARIDE ASSEMBLY PROTEIN B"/>
    <property type="match status" value="1"/>
</dbReference>
<sequence length="578" mass="62225">MTHALPPRLTALLLAALISVQPGALIAQTPPTTQAMEPGDAGAYLAARSAAVQSDFREGARWFARALESDPNNPGLLEGAILSYIGVGDLAASAGAAARLTELGGRSIGANIALLVRDVQAEDYDAILALPETRKIGNLLDDLTRAWAEFGKGRMSETVAAFDTIAATNGLKAFGLYHKALALAAVGDFESADNILSGRAEGPLVVNRRGIIAHVQILSQLEKFDEALALLDRSFGVEPEPGLLALRSALEAGTPLAFDVVRSAREGIAEVFFSVAIALNGEAENGYTLLYARAALDLNPTHTEAVLLSAGLLELLRQSELAGETYALLAPDHPSFHAAEIGRSATLFARDQPDEAVAVLQALAESHPGLVMVQMAYGDALRRVDRFEDSATAYDAAVALVSEPQDRHWGLFYSRAVAHERSGQWEKAEADFRKALELNPDQPQVLNYLGYSFVDRGENLEEALGMIERAVAARPDAGYIIDSLAWAYFRLGRYDEALAPMERASLLEPVDPVVTDHLGDVYWAVGRQLEARFQWRRALSFEPVEKDATRIRRKLEVGLDAVLVEEGAPSLQAVANGN</sequence>
<dbReference type="InterPro" id="IPR019734">
    <property type="entry name" value="TPR_rpt"/>
</dbReference>
<comment type="caution">
    <text evidence="5">The sequence shown here is derived from an EMBL/GenBank/DDBJ whole genome shotgun (WGS) entry which is preliminary data.</text>
</comment>
<keyword evidence="2 3" id="KW-0802">TPR repeat</keyword>
<dbReference type="SUPFAM" id="SSF48452">
    <property type="entry name" value="TPR-like"/>
    <property type="match status" value="2"/>
</dbReference>
<reference evidence="5 6" key="1">
    <citation type="submission" date="2018-11" db="EMBL/GenBank/DDBJ databases">
        <title>Tabrizicola sp. isolated from sediment of alpine lake.</title>
        <authorList>
            <person name="Liu Z."/>
        </authorList>
    </citation>
    <scope>NUCLEOTIDE SEQUENCE [LARGE SCALE GENOMIC DNA]</scope>
    <source>
        <strain evidence="5 6">DRYC-M-16</strain>
    </source>
</reference>
<feature type="signal peptide" evidence="4">
    <location>
        <begin position="1"/>
        <end position="27"/>
    </location>
</feature>
<evidence type="ECO:0000313" key="6">
    <source>
        <dbReference type="Proteomes" id="UP000297741"/>
    </source>
</evidence>
<keyword evidence="1" id="KW-0677">Repeat</keyword>
<dbReference type="Pfam" id="PF00515">
    <property type="entry name" value="TPR_1"/>
    <property type="match status" value="1"/>
</dbReference>
<organism evidence="5 6">
    <name type="scientific">Pseudotabrizicola sediminis</name>
    <dbReference type="NCBI Taxonomy" id="2486418"/>
    <lineage>
        <taxon>Bacteria</taxon>
        <taxon>Pseudomonadati</taxon>
        <taxon>Pseudomonadota</taxon>
        <taxon>Alphaproteobacteria</taxon>
        <taxon>Rhodobacterales</taxon>
        <taxon>Paracoccaceae</taxon>
        <taxon>Pseudotabrizicola</taxon>
    </lineage>
</organism>
<proteinExistence type="predicted"/>
<dbReference type="PROSITE" id="PS50005">
    <property type="entry name" value="TPR"/>
    <property type="match status" value="2"/>
</dbReference>
<dbReference type="RefSeq" id="WP_135429073.1">
    <property type="nucleotide sequence ID" value="NZ_RPEM01000002.1"/>
</dbReference>
<feature type="repeat" description="TPR" evidence="3">
    <location>
        <begin position="478"/>
        <end position="511"/>
    </location>
</feature>
<dbReference type="EMBL" id="RPEM01000002">
    <property type="protein sequence ID" value="TGD44692.1"/>
    <property type="molecule type" value="Genomic_DNA"/>
</dbReference>
<gene>
    <name evidence="5" type="ORF">EEB11_03720</name>
</gene>
<evidence type="ECO:0000256" key="4">
    <source>
        <dbReference type="SAM" id="SignalP"/>
    </source>
</evidence>
<dbReference type="InterPro" id="IPR051012">
    <property type="entry name" value="CellSynth/LPSAsmb/PSIAsmb"/>
</dbReference>
<feature type="repeat" description="TPR" evidence="3">
    <location>
        <begin position="409"/>
        <end position="442"/>
    </location>
</feature>
<dbReference type="Gene3D" id="1.25.40.10">
    <property type="entry name" value="Tetratricopeptide repeat domain"/>
    <property type="match status" value="2"/>
</dbReference>
<feature type="chain" id="PRO_5046485644" evidence="4">
    <location>
        <begin position="28"/>
        <end position="578"/>
    </location>
</feature>
<protein>
    <submittedName>
        <fullName evidence="5">Tetratricopeptide repeat protein</fullName>
    </submittedName>
</protein>
<evidence type="ECO:0000256" key="1">
    <source>
        <dbReference type="ARBA" id="ARBA00022737"/>
    </source>
</evidence>
<dbReference type="Proteomes" id="UP000297741">
    <property type="component" value="Unassembled WGS sequence"/>
</dbReference>
<evidence type="ECO:0000256" key="2">
    <source>
        <dbReference type="ARBA" id="ARBA00022803"/>
    </source>
</evidence>
<dbReference type="InterPro" id="IPR011990">
    <property type="entry name" value="TPR-like_helical_dom_sf"/>
</dbReference>
<dbReference type="SMART" id="SM00028">
    <property type="entry name" value="TPR"/>
    <property type="match status" value="5"/>
</dbReference>
<dbReference type="Pfam" id="PF13432">
    <property type="entry name" value="TPR_16"/>
    <property type="match status" value="2"/>
</dbReference>